<dbReference type="SMART" id="SM00228">
    <property type="entry name" value="PDZ"/>
    <property type="match status" value="1"/>
</dbReference>
<dbReference type="Gene3D" id="3.30.40.10">
    <property type="entry name" value="Zinc/RING finger domain, C3HC4 (zinc finger)"/>
    <property type="match status" value="1"/>
</dbReference>
<dbReference type="PANTHER" id="PTHR12157:SF21">
    <property type="entry name" value="RAB3 INTERACTING MOLECULE, ISOFORM F"/>
    <property type="match status" value="1"/>
</dbReference>
<dbReference type="GO" id="GO:0043051">
    <property type="term" value="P:regulation of nematode pharyngeal pumping"/>
    <property type="evidence" value="ECO:0007669"/>
    <property type="project" value="EnsemblMetazoa"/>
</dbReference>
<dbReference type="Pfam" id="PF00168">
    <property type="entry name" value="C2"/>
    <property type="match status" value="2"/>
</dbReference>
<dbReference type="InterPro" id="IPR039032">
    <property type="entry name" value="Rim-like"/>
</dbReference>
<dbReference type="SMART" id="SM00239">
    <property type="entry name" value="C2"/>
    <property type="match status" value="2"/>
</dbReference>
<feature type="compositionally biased region" description="Polar residues" evidence="7">
    <location>
        <begin position="160"/>
        <end position="174"/>
    </location>
</feature>
<evidence type="ECO:0000313" key="8">
    <source>
        <dbReference type="EnsemblMetazoa" id="PPA00367.1"/>
    </source>
</evidence>
<dbReference type="GO" id="GO:0031267">
    <property type="term" value="F:small GTPase binding"/>
    <property type="evidence" value="ECO:0007669"/>
    <property type="project" value="EnsemblMetazoa"/>
</dbReference>
<dbReference type="GO" id="GO:0032224">
    <property type="term" value="P:positive regulation of synaptic transmission, cholinergic"/>
    <property type="evidence" value="ECO:0007669"/>
    <property type="project" value="EnsemblMetazoa"/>
</dbReference>
<dbReference type="GO" id="GO:0030424">
    <property type="term" value="C:axon"/>
    <property type="evidence" value="ECO:0007669"/>
    <property type="project" value="EnsemblMetazoa"/>
</dbReference>
<dbReference type="PROSITE" id="PS50178">
    <property type="entry name" value="ZF_FYVE"/>
    <property type="match status" value="1"/>
</dbReference>
<comment type="subcellular location">
    <subcellularLocation>
        <location evidence="6">Synapse</location>
    </subcellularLocation>
</comment>
<dbReference type="Pfam" id="PF00595">
    <property type="entry name" value="PDZ"/>
    <property type="match status" value="1"/>
</dbReference>
<feature type="region of interest" description="Disordered" evidence="7">
    <location>
        <begin position="1191"/>
        <end position="1212"/>
    </location>
</feature>
<dbReference type="GO" id="GO:0040018">
    <property type="term" value="P:positive regulation of multicellular organism growth"/>
    <property type="evidence" value="ECO:0007669"/>
    <property type="project" value="EnsemblMetazoa"/>
</dbReference>
<evidence type="ECO:0000256" key="2">
    <source>
        <dbReference type="ARBA" id="ARBA00022737"/>
    </source>
</evidence>
<dbReference type="OrthoDB" id="420032at2759"/>
<dbReference type="SUPFAM" id="SSF57903">
    <property type="entry name" value="FYVE/PHD zinc finger"/>
    <property type="match status" value="1"/>
</dbReference>
<dbReference type="InterPro" id="IPR010911">
    <property type="entry name" value="Rab_BD"/>
</dbReference>
<evidence type="ECO:0000313" key="9">
    <source>
        <dbReference type="Proteomes" id="UP000005239"/>
    </source>
</evidence>
<dbReference type="PROSITE" id="PS50106">
    <property type="entry name" value="PDZ"/>
    <property type="match status" value="1"/>
</dbReference>
<feature type="compositionally biased region" description="Basic and acidic residues" evidence="7">
    <location>
        <begin position="477"/>
        <end position="487"/>
    </location>
</feature>
<dbReference type="GO" id="GO:0040011">
    <property type="term" value="P:locomotion"/>
    <property type="evidence" value="ECO:0007669"/>
    <property type="project" value="EnsemblMetazoa"/>
</dbReference>
<dbReference type="GO" id="GO:0007271">
    <property type="term" value="P:synaptic transmission, cholinergic"/>
    <property type="evidence" value="ECO:0007669"/>
    <property type="project" value="EnsemblMetazoa"/>
</dbReference>
<evidence type="ECO:0000256" key="3">
    <source>
        <dbReference type="ARBA" id="ARBA00022771"/>
    </source>
</evidence>
<accession>A0A8R1U1T3</accession>
<feature type="compositionally biased region" description="Basic and acidic residues" evidence="7">
    <location>
        <begin position="1126"/>
        <end position="1148"/>
    </location>
</feature>
<evidence type="ECO:0000256" key="7">
    <source>
        <dbReference type="SAM" id="MobiDB-lite"/>
    </source>
</evidence>
<feature type="compositionally biased region" description="Polar residues" evidence="7">
    <location>
        <begin position="286"/>
        <end position="296"/>
    </location>
</feature>
<feature type="compositionally biased region" description="Low complexity" evidence="7">
    <location>
        <begin position="443"/>
        <end position="463"/>
    </location>
</feature>
<feature type="compositionally biased region" description="Gly residues" evidence="7">
    <location>
        <begin position="1198"/>
        <end position="1209"/>
    </location>
</feature>
<keyword evidence="3" id="KW-0863">Zinc-finger</keyword>
<feature type="region of interest" description="Disordered" evidence="7">
    <location>
        <begin position="150"/>
        <end position="489"/>
    </location>
</feature>
<dbReference type="GO" id="GO:2000300">
    <property type="term" value="P:regulation of synaptic vesicle exocytosis"/>
    <property type="evidence" value="ECO:0000318"/>
    <property type="project" value="GO_Central"/>
</dbReference>
<keyword evidence="4" id="KW-0862">Zinc</keyword>
<dbReference type="InterPro" id="IPR011011">
    <property type="entry name" value="Znf_FYVE_PHD"/>
</dbReference>
<dbReference type="InterPro" id="IPR017455">
    <property type="entry name" value="Znf_FYVE-rel"/>
</dbReference>
<dbReference type="InterPro" id="IPR000008">
    <property type="entry name" value="C2_dom"/>
</dbReference>
<feature type="compositionally biased region" description="Low complexity" evidence="7">
    <location>
        <begin position="187"/>
        <end position="231"/>
    </location>
</feature>
<dbReference type="GO" id="GO:0007617">
    <property type="term" value="P:mating behavior"/>
    <property type="evidence" value="ECO:0007669"/>
    <property type="project" value="EnsemblMetazoa"/>
</dbReference>
<feature type="compositionally biased region" description="Basic and acidic residues" evidence="7">
    <location>
        <begin position="518"/>
        <end position="530"/>
    </location>
</feature>
<dbReference type="GO" id="GO:0008270">
    <property type="term" value="F:zinc ion binding"/>
    <property type="evidence" value="ECO:0007669"/>
    <property type="project" value="UniProtKB-KW"/>
</dbReference>
<keyword evidence="9" id="KW-1185">Reference proteome</keyword>
<dbReference type="CDD" id="cd06714">
    <property type="entry name" value="PDZ_RIM-like"/>
    <property type="match status" value="1"/>
</dbReference>
<dbReference type="GO" id="GO:0016081">
    <property type="term" value="P:synaptic vesicle docking"/>
    <property type="evidence" value="ECO:0000318"/>
    <property type="project" value="GO_Central"/>
</dbReference>
<feature type="region of interest" description="Disordered" evidence="7">
    <location>
        <begin position="951"/>
        <end position="994"/>
    </location>
</feature>
<keyword evidence="5" id="KW-0770">Synapse</keyword>
<dbReference type="GO" id="GO:0030421">
    <property type="term" value="P:defecation"/>
    <property type="evidence" value="ECO:0007669"/>
    <property type="project" value="EnsemblMetazoa"/>
</dbReference>
<dbReference type="InterPro" id="IPR036034">
    <property type="entry name" value="PDZ_sf"/>
</dbReference>
<dbReference type="Gene3D" id="2.30.42.10">
    <property type="match status" value="1"/>
</dbReference>
<dbReference type="FunFam" id="3.30.40.10:FF:000780">
    <property type="entry name" value="Rab-3-interacting molecule unc-10"/>
    <property type="match status" value="1"/>
</dbReference>
<dbReference type="EnsemblMetazoa" id="PPA00367.1">
    <property type="protein sequence ID" value="PPA00367.1"/>
    <property type="gene ID" value="WBGene00089921"/>
</dbReference>
<dbReference type="PANTHER" id="PTHR12157">
    <property type="entry name" value="REGULATING SYNAPTIC MEMBRANE EXOCYTOSIS PROTEIN"/>
    <property type="match status" value="1"/>
</dbReference>
<dbReference type="Pfam" id="PF22601">
    <property type="entry name" value="RIM2a_ZnF"/>
    <property type="match status" value="1"/>
</dbReference>
<dbReference type="GO" id="GO:0007626">
    <property type="term" value="P:locomotory behavior"/>
    <property type="evidence" value="ECO:0007669"/>
    <property type="project" value="EnsemblMetazoa"/>
</dbReference>
<evidence type="ECO:0000256" key="4">
    <source>
        <dbReference type="ARBA" id="ARBA00022833"/>
    </source>
</evidence>
<keyword evidence="1" id="KW-0479">Metal-binding</keyword>
<dbReference type="InterPro" id="IPR035892">
    <property type="entry name" value="C2_domain_sf"/>
</dbReference>
<accession>A0A2A6BF71</accession>
<dbReference type="GO" id="GO:0042734">
    <property type="term" value="C:presynaptic membrane"/>
    <property type="evidence" value="ECO:0000318"/>
    <property type="project" value="GO_Central"/>
</dbReference>
<dbReference type="Proteomes" id="UP000005239">
    <property type="component" value="Unassembled WGS sequence"/>
</dbReference>
<evidence type="ECO:0000256" key="5">
    <source>
        <dbReference type="ARBA" id="ARBA00023018"/>
    </source>
</evidence>
<evidence type="ECO:0000256" key="1">
    <source>
        <dbReference type="ARBA" id="ARBA00022723"/>
    </source>
</evidence>
<feature type="compositionally biased region" description="Basic and acidic residues" evidence="7">
    <location>
        <begin position="382"/>
        <end position="399"/>
    </location>
</feature>
<feature type="region of interest" description="Disordered" evidence="7">
    <location>
        <begin position="1006"/>
        <end position="1161"/>
    </location>
</feature>
<dbReference type="InterPro" id="IPR013083">
    <property type="entry name" value="Znf_RING/FYVE/PHD"/>
</dbReference>
<gene>
    <name evidence="8" type="primary">WBGene00089921</name>
</gene>
<dbReference type="GO" id="GO:0016082">
    <property type="term" value="P:synaptic vesicle priming"/>
    <property type="evidence" value="ECO:0000318"/>
    <property type="project" value="GO_Central"/>
</dbReference>
<dbReference type="PROSITE" id="PS50004">
    <property type="entry name" value="C2"/>
    <property type="match status" value="2"/>
</dbReference>
<dbReference type="InterPro" id="IPR054386">
    <property type="entry name" value="RIM_Znf"/>
</dbReference>
<dbReference type="PROSITE" id="PS50916">
    <property type="entry name" value="RABBD"/>
    <property type="match status" value="1"/>
</dbReference>
<feature type="compositionally biased region" description="Polar residues" evidence="7">
    <location>
        <begin position="1032"/>
        <end position="1042"/>
    </location>
</feature>
<dbReference type="SUPFAM" id="SSF50156">
    <property type="entry name" value="PDZ domain-like"/>
    <property type="match status" value="1"/>
</dbReference>
<reference evidence="8" key="2">
    <citation type="submission" date="2022-06" db="UniProtKB">
        <authorList>
            <consortium name="EnsemblMetazoa"/>
        </authorList>
    </citation>
    <scope>IDENTIFICATION</scope>
    <source>
        <strain evidence="8">PS312</strain>
    </source>
</reference>
<name>A0A2A6BF71_PRIPA</name>
<keyword evidence="2" id="KW-0677">Repeat</keyword>
<dbReference type="GO" id="GO:0006886">
    <property type="term" value="P:intracellular protein transport"/>
    <property type="evidence" value="ECO:0007669"/>
    <property type="project" value="InterPro"/>
</dbReference>
<dbReference type="GO" id="GO:1905909">
    <property type="term" value="P:regulation of dauer entry"/>
    <property type="evidence" value="ECO:0007669"/>
    <property type="project" value="EnsemblMetazoa"/>
</dbReference>
<dbReference type="GO" id="GO:0098831">
    <property type="term" value="C:presynaptic active zone cytoplasmic component"/>
    <property type="evidence" value="ECO:0000318"/>
    <property type="project" value="GO_Central"/>
</dbReference>
<feature type="compositionally biased region" description="Basic and acidic residues" evidence="7">
    <location>
        <begin position="961"/>
        <end position="978"/>
    </location>
</feature>
<feature type="compositionally biased region" description="Basic residues" evidence="7">
    <location>
        <begin position="421"/>
        <end position="432"/>
    </location>
</feature>
<feature type="compositionally biased region" description="Polar residues" evidence="7">
    <location>
        <begin position="1093"/>
        <end position="1104"/>
    </location>
</feature>
<evidence type="ECO:0000256" key="6">
    <source>
        <dbReference type="ARBA" id="ARBA00034103"/>
    </source>
</evidence>
<reference evidence="9" key="1">
    <citation type="journal article" date="2008" name="Nat. Genet.">
        <title>The Pristionchus pacificus genome provides a unique perspective on nematode lifestyle and parasitism.</title>
        <authorList>
            <person name="Dieterich C."/>
            <person name="Clifton S.W."/>
            <person name="Schuster L.N."/>
            <person name="Chinwalla A."/>
            <person name="Delehaunty K."/>
            <person name="Dinkelacker I."/>
            <person name="Fulton L."/>
            <person name="Fulton R."/>
            <person name="Godfrey J."/>
            <person name="Minx P."/>
            <person name="Mitreva M."/>
            <person name="Roeseler W."/>
            <person name="Tian H."/>
            <person name="Witte H."/>
            <person name="Yang S.P."/>
            <person name="Wilson R.K."/>
            <person name="Sommer R.J."/>
        </authorList>
    </citation>
    <scope>NUCLEOTIDE SEQUENCE [LARGE SCALE GENOMIC DNA]</scope>
    <source>
        <strain evidence="9">PS312</strain>
    </source>
</reference>
<dbReference type="InterPro" id="IPR001478">
    <property type="entry name" value="PDZ"/>
</dbReference>
<organism evidence="8 9">
    <name type="scientific">Pristionchus pacificus</name>
    <name type="common">Parasitic nematode worm</name>
    <dbReference type="NCBI Taxonomy" id="54126"/>
    <lineage>
        <taxon>Eukaryota</taxon>
        <taxon>Metazoa</taxon>
        <taxon>Ecdysozoa</taxon>
        <taxon>Nematoda</taxon>
        <taxon>Chromadorea</taxon>
        <taxon>Rhabditida</taxon>
        <taxon>Rhabditina</taxon>
        <taxon>Diplogasteromorpha</taxon>
        <taxon>Diplogasteroidea</taxon>
        <taxon>Neodiplogasteridae</taxon>
        <taxon>Pristionchus</taxon>
    </lineage>
</organism>
<dbReference type="GO" id="GO:0098882">
    <property type="term" value="F:structural constituent of presynaptic active zone"/>
    <property type="evidence" value="ECO:0000318"/>
    <property type="project" value="GO_Central"/>
</dbReference>
<feature type="region of interest" description="Disordered" evidence="7">
    <location>
        <begin position="510"/>
        <end position="543"/>
    </location>
</feature>
<dbReference type="SUPFAM" id="SSF49562">
    <property type="entry name" value="C2 domain (Calcium/lipid-binding domain, CaLB)"/>
    <property type="match status" value="2"/>
</dbReference>
<protein>
    <submittedName>
        <fullName evidence="8">Unc-10</fullName>
    </submittedName>
</protein>
<proteinExistence type="predicted"/>
<dbReference type="Gene3D" id="2.60.40.150">
    <property type="entry name" value="C2 domain"/>
    <property type="match status" value="2"/>
</dbReference>
<sequence>MFSHVFVGRLVRRIDVGMADCMPDLSHLSAEERAIIEEVFQRQKQEEATEKQIEQRADQELDNIEKQISDRKQAAARLVGTQDDAICQICQVTKFADGIGHKCFYCQLRSCARCGGRTQSKGKPIWACSMCQKKQSILAKTGKWFQQEKGLTDSPMEGPTPSTSSMNLQATSNGPMDMASTKVSNALGPGQQPMQQLQQQQTPSPMGMQQQPGMMQPMQQQHPSPMAMQHAAARHDAAGHAAAAAADDGTDGTDHDAAAAATAERSARESSVQQRRGPYGDGRRQGTMNRQGSVESSGAYRQDANGSVGRGDGMMRKGQRREERPVFYTDSADLAADGNMTPLRKTSHRPRPPGSDLTIDEQYGGQGSSSGPGPSPHSAHSTRAEFRRTRSIRQDENNRRGSISARLQEVAPVPPASATGVRKKKSQLHRQMRSMSSSDEESQQPSTATGQQSQSQLQHMQQQPGYQQATDAMGRGCDPRIPRDDLQRLPQECTSEKDLLRYIYGNDLGRGANGKRRQQMERARSVEERYPPTATRRPFSAAGFTPSYGRGGVMAGDALAKTIRNFLSQPVSWQPSADGRRLIGHIVLYRADTMPSGDLGLKVIGGRRSETGRLGAFVTQVRTGSVADTIGKLRAGDEVLEWNGQVLENATYDRVYEVISGSKHDQQVELIVSRSASIVTTSEVADYTLYTPPGLSPNLSGYGMQSHHHQLLPHSQSAILPSSLLPHGSPHKSSVPMYYGSSFYNPAPMLPLQLQRGQIFGRIEIALYYSVQDRELTVKVIRALDLSPRPDGIPRSPYCKLFLLPDRSEKSRRQSDVLAETAMPFWDKSFYYRGLGDEDLLERVLEVTLWDYDKFEANSFLGEVLIDFTETPLDGQPLLYTLVDMDDENPLRMRLRERRTMAITPRRPHSEIGHYGAYRQGGHHNHHHHPLDTMEPLIDYPYDRAIYDERQYSDNTMRRSRTYDRAGGRVEDDRRRGEGPPLSPSPRGGVDTEDWTLQKQNSGYLSDYGYAQAPPQATRYKQRRPRSATALRLTQDQMSASRMYNRYLPDEPPPNPDDPPDLARLGISARMDPRSPNGRVMASESAGGYGSDGSETLSAHSNHSVPIVRTINRRRTPEDIMAEEQEERRRERNHHSRDDDSQRGRSSEKGGNGTDMQSMKERKKSLMTRFIPGKGAAAGKRTGFARSEEVGIPSALGGQPGSIGGGGSGTSLESRLQAPFLKQTSKESTDSSYSDNWPPVVPDGQLGSFIDNLGPGQVVGRQVLASPVLGEIHLGIAASRSGIDVEVLQAKNLVVKPGIKICPAPYVKVYLMEGKTCVAKAKTNAVRKTTNPLFQQHLIFSESPRNKMLQVTVLGDYGRMERKAFMGIAQIRLDDLQLGPEPLIGLYKLFHSSSLAGTGPIRKDSETSLADPAQ</sequence>